<evidence type="ECO:0000313" key="3">
    <source>
        <dbReference type="Proteomes" id="UP000320776"/>
    </source>
</evidence>
<dbReference type="Proteomes" id="UP000320776">
    <property type="component" value="Chromosome"/>
</dbReference>
<dbReference type="Gene3D" id="3.40.630.10">
    <property type="entry name" value="Zn peptidases"/>
    <property type="match status" value="1"/>
</dbReference>
<dbReference type="SUPFAM" id="SSF53187">
    <property type="entry name" value="Zn-dependent exopeptidases"/>
    <property type="match status" value="1"/>
</dbReference>
<organism evidence="2 3">
    <name type="scientific">Sporomusa termitida</name>
    <dbReference type="NCBI Taxonomy" id="2377"/>
    <lineage>
        <taxon>Bacteria</taxon>
        <taxon>Bacillati</taxon>
        <taxon>Bacillota</taxon>
        <taxon>Negativicutes</taxon>
        <taxon>Selenomonadales</taxon>
        <taxon>Sporomusaceae</taxon>
        <taxon>Sporomusa</taxon>
    </lineage>
</organism>
<protein>
    <submittedName>
        <fullName evidence="2">Uncharacterized protein</fullName>
    </submittedName>
</protein>
<accession>A0A517DQG6</accession>
<gene>
    <name evidence="2" type="ORF">SPTER_08870</name>
</gene>
<evidence type="ECO:0000313" key="2">
    <source>
        <dbReference type="EMBL" id="QDR79609.1"/>
    </source>
</evidence>
<dbReference type="PROSITE" id="PS00758">
    <property type="entry name" value="ARGE_DAPE_CPG2_1"/>
    <property type="match status" value="1"/>
</dbReference>
<dbReference type="RefSeq" id="WP_211367460.1">
    <property type="nucleotide sequence ID" value="NZ_CP036259.1"/>
</dbReference>
<name>A0A517DQG6_9FIRM</name>
<evidence type="ECO:0000256" key="1">
    <source>
        <dbReference type="ARBA" id="ARBA00022801"/>
    </source>
</evidence>
<dbReference type="InterPro" id="IPR001261">
    <property type="entry name" value="ArgE/DapE_CS"/>
</dbReference>
<sequence>MLTFEEIIRKPQHALKKMLMSELTRMGYRTRTKKGFIYAKGSLPVLLVAHLDTVHKEPVKTVCYSAVSGIVMSPEGIGGDDRAGVYMILQIIKKYRCHVLFCEDEEIGGIGAHKFVGSDIKPAVNYIVELDRRGSDDAVFYDCDNPAFTKFVTGFGFKEEFGSFSDISVIAPALQVAAVNISAGYYCEHSRHEYVNLPVMEKNIERVGNMLSTPSEKFEYIEAVSFRRSLWGGSYYEDMLDFERYYRGVNESEIKTLMLLPDTAYVIQANGDMEECDEQYLVDSTGHVYEYLYDLDVAVAMNDCEARSENGMPVRFKEQDAIEVEVVPVEFVFDAYEDLG</sequence>
<reference evidence="2 3" key="1">
    <citation type="submission" date="2019-02" db="EMBL/GenBank/DDBJ databases">
        <title>Closed genome of Sporomusa termitida DSM 4440.</title>
        <authorList>
            <person name="Poehlein A."/>
            <person name="Daniel R."/>
        </authorList>
    </citation>
    <scope>NUCLEOTIDE SEQUENCE [LARGE SCALE GENOMIC DNA]</scope>
    <source>
        <strain evidence="2 3">DSM 4440</strain>
    </source>
</reference>
<dbReference type="AlphaFoldDB" id="A0A517DQG6"/>
<keyword evidence="3" id="KW-1185">Reference proteome</keyword>
<dbReference type="EMBL" id="CP036259">
    <property type="protein sequence ID" value="QDR79609.1"/>
    <property type="molecule type" value="Genomic_DNA"/>
</dbReference>
<proteinExistence type="predicted"/>
<keyword evidence="1" id="KW-0378">Hydrolase</keyword>
<dbReference type="KEGG" id="sted:SPTER_08870"/>